<comment type="caution">
    <text evidence="1">The sequence shown here is derived from an EMBL/GenBank/DDBJ whole genome shotgun (WGS) entry which is preliminary data.</text>
</comment>
<dbReference type="EMBL" id="BARV01028278">
    <property type="protein sequence ID" value="GAI45858.1"/>
    <property type="molecule type" value="Genomic_DNA"/>
</dbReference>
<feature type="non-terminal residue" evidence="1">
    <location>
        <position position="186"/>
    </location>
</feature>
<dbReference type="Gene3D" id="3.40.630.10">
    <property type="entry name" value="Zn peptidases"/>
    <property type="match status" value="1"/>
</dbReference>
<dbReference type="InterPro" id="IPR046450">
    <property type="entry name" value="PA_dom_sf"/>
</dbReference>
<organism evidence="1">
    <name type="scientific">marine sediment metagenome</name>
    <dbReference type="NCBI Taxonomy" id="412755"/>
    <lineage>
        <taxon>unclassified sequences</taxon>
        <taxon>metagenomes</taxon>
        <taxon>ecological metagenomes</taxon>
    </lineage>
</organism>
<protein>
    <recommendedName>
        <fullName evidence="2">Peptidase M28 domain-containing protein</fullName>
    </recommendedName>
</protein>
<dbReference type="AlphaFoldDB" id="X1NQH1"/>
<sequence length="186" mass="20762">MIKNFHVPFAFALALVLFSSSTCAQKSGFKNITIEELETHLTYLASDELEGRATGEPGLYLAAKYLAEQAARIGLKPIDGNQDYYQEYTLVKTVQDQSTSSISITRENGSIAEVRKPLYCLNAESDTIDLSGELVFAGYGIYSAKDNYNSFENIDLKDKIVLVMSRGPMDHDNDISLLQNRDWNDL</sequence>
<proteinExistence type="predicted"/>
<gene>
    <name evidence="1" type="ORF">S06H3_45317</name>
</gene>
<dbReference type="SUPFAM" id="SSF53187">
    <property type="entry name" value="Zn-dependent exopeptidases"/>
    <property type="match status" value="1"/>
</dbReference>
<dbReference type="SUPFAM" id="SSF52025">
    <property type="entry name" value="PA domain"/>
    <property type="match status" value="1"/>
</dbReference>
<evidence type="ECO:0000313" key="1">
    <source>
        <dbReference type="EMBL" id="GAI45858.1"/>
    </source>
</evidence>
<dbReference type="Gene3D" id="3.50.30.30">
    <property type="match status" value="1"/>
</dbReference>
<name>X1NQH1_9ZZZZ</name>
<accession>X1NQH1</accession>
<reference evidence="1" key="1">
    <citation type="journal article" date="2014" name="Front. Microbiol.">
        <title>High frequency of phylogenetically diverse reductive dehalogenase-homologous genes in deep subseafloor sedimentary metagenomes.</title>
        <authorList>
            <person name="Kawai M."/>
            <person name="Futagami T."/>
            <person name="Toyoda A."/>
            <person name="Takaki Y."/>
            <person name="Nishi S."/>
            <person name="Hori S."/>
            <person name="Arai W."/>
            <person name="Tsubouchi T."/>
            <person name="Morono Y."/>
            <person name="Uchiyama I."/>
            <person name="Ito T."/>
            <person name="Fujiyama A."/>
            <person name="Inagaki F."/>
            <person name="Takami H."/>
        </authorList>
    </citation>
    <scope>NUCLEOTIDE SEQUENCE</scope>
    <source>
        <strain evidence="1">Expedition CK06-06</strain>
    </source>
</reference>
<evidence type="ECO:0008006" key="2">
    <source>
        <dbReference type="Google" id="ProtNLM"/>
    </source>
</evidence>